<dbReference type="HAMAP" id="MF_00423">
    <property type="entry name" value="SelA"/>
    <property type="match status" value="1"/>
</dbReference>
<dbReference type="Pfam" id="PF03841">
    <property type="entry name" value="SelA"/>
    <property type="match status" value="1"/>
</dbReference>
<comment type="caution">
    <text evidence="10">The sequence shown here is derived from an EMBL/GenBank/DDBJ whole genome shotgun (WGS) entry which is preliminary data.</text>
</comment>
<evidence type="ECO:0000256" key="8">
    <source>
        <dbReference type="HAMAP-Rule" id="MF_00423"/>
    </source>
</evidence>
<dbReference type="InterPro" id="IPR015421">
    <property type="entry name" value="PyrdxlP-dep_Trfase_major"/>
</dbReference>
<gene>
    <name evidence="8 10" type="primary">selA</name>
    <name evidence="10" type="ORF">DHM44_08105</name>
</gene>
<dbReference type="GO" id="GO:0001514">
    <property type="term" value="P:selenocysteine incorporation"/>
    <property type="evidence" value="ECO:0007669"/>
    <property type="project" value="UniProtKB-UniRule"/>
</dbReference>
<keyword evidence="3 8" id="KW-0808">Transferase</keyword>
<dbReference type="Proteomes" id="UP000262325">
    <property type="component" value="Unassembled WGS sequence"/>
</dbReference>
<comment type="catalytic activity">
    <reaction evidence="8">
        <text>L-seryl-tRNA(Sec) + selenophosphate + H(+) = L-selenocysteinyl-tRNA(Sec) + phosphate</text>
        <dbReference type="Rhea" id="RHEA:22728"/>
        <dbReference type="Rhea" id="RHEA-COMP:9742"/>
        <dbReference type="Rhea" id="RHEA-COMP:9743"/>
        <dbReference type="ChEBI" id="CHEBI:15378"/>
        <dbReference type="ChEBI" id="CHEBI:16144"/>
        <dbReference type="ChEBI" id="CHEBI:43474"/>
        <dbReference type="ChEBI" id="CHEBI:78533"/>
        <dbReference type="ChEBI" id="CHEBI:78573"/>
        <dbReference type="EC" id="2.9.1.1"/>
    </reaction>
</comment>
<evidence type="ECO:0000256" key="6">
    <source>
        <dbReference type="ARBA" id="ARBA00023266"/>
    </source>
</evidence>
<feature type="modified residue" description="N6-(pyridoxal phosphate)lysine" evidence="8 9">
    <location>
        <position position="308"/>
    </location>
</feature>
<comment type="pathway">
    <text evidence="8">Aminoacyl-tRNA biosynthesis; selenocysteinyl-tRNA(Sec) biosynthesis; selenocysteinyl-tRNA(Sec) from L-seryl-tRNA(Sec) (bacterial route): step 1/1.</text>
</comment>
<evidence type="ECO:0000256" key="1">
    <source>
        <dbReference type="ARBA" id="ARBA00001933"/>
    </source>
</evidence>
<evidence type="ECO:0000256" key="2">
    <source>
        <dbReference type="ARBA" id="ARBA00022490"/>
    </source>
</evidence>
<organism evidence="10 11">
    <name type="scientific">Flexistipes sinusarabici</name>
    <dbReference type="NCBI Taxonomy" id="2352"/>
    <lineage>
        <taxon>Bacteria</taxon>
        <taxon>Pseudomonadati</taxon>
        <taxon>Deferribacterota</taxon>
        <taxon>Deferribacteres</taxon>
        <taxon>Deferribacterales</taxon>
        <taxon>Flexistipitaceae</taxon>
        <taxon>Flexistipes</taxon>
    </lineage>
</organism>
<dbReference type="Gene3D" id="3.90.1150.180">
    <property type="match status" value="1"/>
</dbReference>
<keyword evidence="4 8" id="KW-0663">Pyridoxal phosphate</keyword>
<sequence length="478" mass="53951">MLYIPDLYDNFILRHHRRNLLSKQELYSQIPQMHEIMEQLSSHNYNRSVVKYCADKVLSNLREKISEGKIDIIDKDKVINNIMSSCENFIQGSLKKVINATGIVIHTNLGRSPLSGDLFKKSLETVCGYSNLEYDIDAGNRGDRYHHLSEYLRYLTGAEDALILNNNAAAVFLILNTFAENRECIVSRGELVEIGGSFRIPEVMRKSGARLQEVGTTNKTKITDYENAVSPETSVIMKVHKSNYIIKGFTEEPPCEQICQLADKNDLISYYDLGSGLISDFSLKFCDEPLVKDVIDKGFDLVSFSGDKLLGGVQAGIIAGKKHLIDKLKGNQLMRMLRVDKITLSLLQNILKEYINEDYEKIRTLRMFNENLDSLKSRSDDLAQIINNLNPDLKLEVVQVTSFTGGGSCPMQEINSYAVQLNTGSISEAEIEKHLREFSPPVICRTADKKIILDLRTISKEEYEDIAGGIDWAVKMSL</sequence>
<comment type="function">
    <text evidence="8">Converts seryl-tRNA(Sec) to selenocysteinyl-tRNA(Sec) required for selenoprotein biosynthesis.</text>
</comment>
<dbReference type="EMBL" id="DPPF01000166">
    <property type="protein sequence ID" value="HCW93631.1"/>
    <property type="molecule type" value="Genomic_DNA"/>
</dbReference>
<evidence type="ECO:0000313" key="10">
    <source>
        <dbReference type="EMBL" id="HCW93631.1"/>
    </source>
</evidence>
<name>A0A3D5QCR9_FLESI</name>
<dbReference type="GO" id="GO:0005737">
    <property type="term" value="C:cytoplasm"/>
    <property type="evidence" value="ECO:0007669"/>
    <property type="project" value="UniProtKB-SubCell"/>
</dbReference>
<protein>
    <recommendedName>
        <fullName evidence="8">L-seryl-tRNA(Sec) selenium transferase</fullName>
        <ecNumber evidence="8">2.9.1.1</ecNumber>
    </recommendedName>
    <alternativeName>
        <fullName evidence="8">Selenocysteine synthase</fullName>
        <shortName evidence="8">Sec synthase</shortName>
    </alternativeName>
    <alternativeName>
        <fullName evidence="8">Selenocysteinyl-tRNA(Sec) synthase</fullName>
    </alternativeName>
</protein>
<dbReference type="UniPathway" id="UPA00906">
    <property type="reaction ID" value="UER00896"/>
</dbReference>
<dbReference type="NCBIfam" id="TIGR00474">
    <property type="entry name" value="selA"/>
    <property type="match status" value="1"/>
</dbReference>
<dbReference type="EC" id="2.9.1.1" evidence="8"/>
<comment type="similarity">
    <text evidence="7 8">Belongs to the SelA family.</text>
</comment>
<dbReference type="InterPro" id="IPR004534">
    <property type="entry name" value="SelA_trans"/>
</dbReference>
<dbReference type="PANTHER" id="PTHR32328">
    <property type="entry name" value="L-SERYL-TRNA(SEC) SELENIUM TRANSFERASE"/>
    <property type="match status" value="1"/>
</dbReference>
<dbReference type="InterPro" id="IPR018319">
    <property type="entry name" value="SelA-like"/>
</dbReference>
<keyword evidence="2 8" id="KW-0963">Cytoplasm</keyword>
<evidence type="ECO:0000313" key="11">
    <source>
        <dbReference type="Proteomes" id="UP000262325"/>
    </source>
</evidence>
<keyword evidence="6 8" id="KW-0711">Selenium</keyword>
<reference evidence="10 11" key="1">
    <citation type="journal article" date="2018" name="Nat. Biotechnol.">
        <title>A standardized bacterial taxonomy based on genome phylogeny substantially revises the tree of life.</title>
        <authorList>
            <person name="Parks D.H."/>
            <person name="Chuvochina M."/>
            <person name="Waite D.W."/>
            <person name="Rinke C."/>
            <person name="Skarshewski A."/>
            <person name="Chaumeil P.A."/>
            <person name="Hugenholtz P."/>
        </authorList>
    </citation>
    <scope>NUCLEOTIDE SEQUENCE [LARGE SCALE GENOMIC DNA]</scope>
    <source>
        <strain evidence="10">UBA8672</strain>
    </source>
</reference>
<evidence type="ECO:0000256" key="3">
    <source>
        <dbReference type="ARBA" id="ARBA00022679"/>
    </source>
</evidence>
<dbReference type="SUPFAM" id="SSF53383">
    <property type="entry name" value="PLP-dependent transferases"/>
    <property type="match status" value="1"/>
</dbReference>
<dbReference type="GO" id="GO:0001717">
    <property type="term" value="P:conversion of seryl-tRNAsec to selenocys-tRNAsec"/>
    <property type="evidence" value="ECO:0007669"/>
    <property type="project" value="UniProtKB-UniRule"/>
</dbReference>
<comment type="cofactor">
    <cofactor evidence="1 8 9">
        <name>pyridoxal 5'-phosphate</name>
        <dbReference type="ChEBI" id="CHEBI:597326"/>
    </cofactor>
</comment>
<evidence type="ECO:0000256" key="4">
    <source>
        <dbReference type="ARBA" id="ARBA00022898"/>
    </source>
</evidence>
<accession>A0A3D5QCR9</accession>
<evidence type="ECO:0000256" key="9">
    <source>
        <dbReference type="PIRSR" id="PIRSR618319-50"/>
    </source>
</evidence>
<comment type="subcellular location">
    <subcellularLocation>
        <location evidence="8">Cytoplasm</location>
    </subcellularLocation>
</comment>
<evidence type="ECO:0000256" key="7">
    <source>
        <dbReference type="ARBA" id="ARBA00044507"/>
    </source>
</evidence>
<dbReference type="InterPro" id="IPR015424">
    <property type="entry name" value="PyrdxlP-dep_Trfase"/>
</dbReference>
<keyword evidence="5 8" id="KW-0648">Protein biosynthesis</keyword>
<dbReference type="PANTHER" id="PTHR32328:SF0">
    <property type="entry name" value="L-SERYL-TRNA(SEC) SELENIUM TRANSFERASE"/>
    <property type="match status" value="1"/>
</dbReference>
<dbReference type="GO" id="GO:0004125">
    <property type="term" value="F:L-seryl-tRNA(Sec) selenium transferase activity"/>
    <property type="evidence" value="ECO:0007669"/>
    <property type="project" value="UniProtKB-UniRule"/>
</dbReference>
<dbReference type="AlphaFoldDB" id="A0A3D5QCR9"/>
<evidence type="ECO:0000256" key="5">
    <source>
        <dbReference type="ARBA" id="ARBA00022917"/>
    </source>
</evidence>
<dbReference type="Gene3D" id="3.40.640.10">
    <property type="entry name" value="Type I PLP-dependent aspartate aminotransferase-like (Major domain)"/>
    <property type="match status" value="1"/>
</dbReference>
<proteinExistence type="inferred from homology"/>